<evidence type="ECO:0000256" key="1">
    <source>
        <dbReference type="ARBA" id="ARBA00001946"/>
    </source>
</evidence>
<dbReference type="GO" id="GO:0000287">
    <property type="term" value="F:magnesium ion binding"/>
    <property type="evidence" value="ECO:0007669"/>
    <property type="project" value="InterPro"/>
</dbReference>
<dbReference type="InterPro" id="IPR029061">
    <property type="entry name" value="THDP-binding"/>
</dbReference>
<dbReference type="SUPFAM" id="SSF52467">
    <property type="entry name" value="DHS-like NAD/FAD-binding domain"/>
    <property type="match status" value="1"/>
</dbReference>
<evidence type="ECO:0000313" key="10">
    <source>
        <dbReference type="EMBL" id="RJP17535.1"/>
    </source>
</evidence>
<dbReference type="InterPro" id="IPR000399">
    <property type="entry name" value="TPP-bd_CS"/>
</dbReference>
<dbReference type="CDD" id="cd02004">
    <property type="entry name" value="TPP_BZL_OCoD_HPCL"/>
    <property type="match status" value="1"/>
</dbReference>
<dbReference type="GO" id="GO:0005948">
    <property type="term" value="C:acetolactate synthase complex"/>
    <property type="evidence" value="ECO:0007669"/>
    <property type="project" value="TreeGrafter"/>
</dbReference>
<dbReference type="InterPro" id="IPR011766">
    <property type="entry name" value="TPP_enzyme_TPP-bd"/>
</dbReference>
<accession>A0A3A4NFS6</accession>
<comment type="cofactor">
    <cofactor evidence="1">
        <name>Mg(2+)</name>
        <dbReference type="ChEBI" id="CHEBI:18420"/>
    </cofactor>
</comment>
<dbReference type="PANTHER" id="PTHR18968:SF166">
    <property type="entry name" value="2-HYDROXYACYL-COA LYASE 2"/>
    <property type="match status" value="1"/>
</dbReference>
<dbReference type="Pfam" id="PF02775">
    <property type="entry name" value="TPP_enzyme_C"/>
    <property type="match status" value="1"/>
</dbReference>
<evidence type="ECO:0000313" key="11">
    <source>
        <dbReference type="Proteomes" id="UP000265882"/>
    </source>
</evidence>
<dbReference type="SUPFAM" id="SSF52518">
    <property type="entry name" value="Thiamin diphosphate-binding fold (THDP-binding)"/>
    <property type="match status" value="2"/>
</dbReference>
<evidence type="ECO:0000259" key="9">
    <source>
        <dbReference type="Pfam" id="PF02776"/>
    </source>
</evidence>
<dbReference type="InterPro" id="IPR045229">
    <property type="entry name" value="TPP_enz"/>
</dbReference>
<keyword evidence="4" id="KW-0479">Metal-binding</keyword>
<evidence type="ECO:0000259" key="7">
    <source>
        <dbReference type="Pfam" id="PF00205"/>
    </source>
</evidence>
<dbReference type="InterPro" id="IPR012000">
    <property type="entry name" value="Thiamin_PyroP_enz_cen_dom"/>
</dbReference>
<dbReference type="Proteomes" id="UP000265882">
    <property type="component" value="Unassembled WGS sequence"/>
</dbReference>
<reference evidence="10 11" key="1">
    <citation type="journal article" date="2017" name="ISME J.">
        <title>Energy and carbon metabolisms in a deep terrestrial subsurface fluid microbial community.</title>
        <authorList>
            <person name="Momper L."/>
            <person name="Jungbluth S.P."/>
            <person name="Lee M.D."/>
            <person name="Amend J.P."/>
        </authorList>
    </citation>
    <scope>NUCLEOTIDE SEQUENCE [LARGE SCALE GENOMIC DNA]</scope>
    <source>
        <strain evidence="10">SURF_5</strain>
    </source>
</reference>
<dbReference type="AlphaFoldDB" id="A0A3A4NFS6"/>
<evidence type="ECO:0000259" key="8">
    <source>
        <dbReference type="Pfam" id="PF02775"/>
    </source>
</evidence>
<dbReference type="Gene3D" id="3.40.50.970">
    <property type="match status" value="2"/>
</dbReference>
<dbReference type="PROSITE" id="PS00187">
    <property type="entry name" value="TPP_ENZYMES"/>
    <property type="match status" value="1"/>
</dbReference>
<comment type="similarity">
    <text evidence="3 6">Belongs to the TPP enzyme family.</text>
</comment>
<keyword evidence="5 6" id="KW-0786">Thiamine pyrophosphate</keyword>
<dbReference type="Pfam" id="PF00205">
    <property type="entry name" value="TPP_enzyme_M"/>
    <property type="match status" value="1"/>
</dbReference>
<comment type="caution">
    <text evidence="10">The sequence shown here is derived from an EMBL/GenBank/DDBJ whole genome shotgun (WGS) entry which is preliminary data.</text>
</comment>
<dbReference type="Pfam" id="PF02776">
    <property type="entry name" value="TPP_enzyme_N"/>
    <property type="match status" value="1"/>
</dbReference>
<dbReference type="FunFam" id="3.40.50.970:FF:000007">
    <property type="entry name" value="Acetolactate synthase"/>
    <property type="match status" value="1"/>
</dbReference>
<comment type="cofactor">
    <cofactor evidence="2">
        <name>thiamine diphosphate</name>
        <dbReference type="ChEBI" id="CHEBI:58937"/>
    </cofactor>
</comment>
<gene>
    <name evidence="10" type="ORF">C4520_16355</name>
</gene>
<dbReference type="GO" id="GO:0030976">
    <property type="term" value="F:thiamine pyrophosphate binding"/>
    <property type="evidence" value="ECO:0007669"/>
    <property type="project" value="InterPro"/>
</dbReference>
<dbReference type="Gene3D" id="3.40.50.1220">
    <property type="entry name" value="TPP-binding domain"/>
    <property type="match status" value="1"/>
</dbReference>
<feature type="domain" description="Thiamine pyrophosphate enzyme N-terminal TPP-binding" evidence="9">
    <location>
        <begin position="5"/>
        <end position="120"/>
    </location>
</feature>
<evidence type="ECO:0000256" key="6">
    <source>
        <dbReference type="RuleBase" id="RU362132"/>
    </source>
</evidence>
<name>A0A3A4NFS6_ABYX5</name>
<dbReference type="GO" id="GO:0009097">
    <property type="term" value="P:isoleucine biosynthetic process"/>
    <property type="evidence" value="ECO:0007669"/>
    <property type="project" value="TreeGrafter"/>
</dbReference>
<dbReference type="InterPro" id="IPR012001">
    <property type="entry name" value="Thiamin_PyroP_enz_TPP-bd_dom"/>
</dbReference>
<feature type="domain" description="Thiamine pyrophosphate enzyme TPP-binding" evidence="8">
    <location>
        <begin position="397"/>
        <end position="546"/>
    </location>
</feature>
<evidence type="ECO:0000256" key="4">
    <source>
        <dbReference type="ARBA" id="ARBA00022723"/>
    </source>
</evidence>
<evidence type="ECO:0000256" key="2">
    <source>
        <dbReference type="ARBA" id="ARBA00001964"/>
    </source>
</evidence>
<dbReference type="EMBL" id="QZKU01000114">
    <property type="protein sequence ID" value="RJP17535.1"/>
    <property type="molecule type" value="Genomic_DNA"/>
</dbReference>
<protein>
    <submittedName>
        <fullName evidence="10">Thiamine pyrophosphate-binding protein</fullName>
    </submittedName>
</protein>
<dbReference type="GO" id="GO:0003984">
    <property type="term" value="F:acetolactate synthase activity"/>
    <property type="evidence" value="ECO:0007669"/>
    <property type="project" value="TreeGrafter"/>
</dbReference>
<feature type="domain" description="Thiamine pyrophosphate enzyme central" evidence="7">
    <location>
        <begin position="198"/>
        <end position="330"/>
    </location>
</feature>
<proteinExistence type="inferred from homology"/>
<evidence type="ECO:0000256" key="3">
    <source>
        <dbReference type="ARBA" id="ARBA00007812"/>
    </source>
</evidence>
<dbReference type="PANTHER" id="PTHR18968">
    <property type="entry name" value="THIAMINE PYROPHOSPHATE ENZYMES"/>
    <property type="match status" value="1"/>
</dbReference>
<dbReference type="InterPro" id="IPR029035">
    <property type="entry name" value="DHS-like_NAD/FAD-binding_dom"/>
</dbReference>
<dbReference type="GO" id="GO:0050660">
    <property type="term" value="F:flavin adenine dinucleotide binding"/>
    <property type="evidence" value="ECO:0007669"/>
    <property type="project" value="TreeGrafter"/>
</dbReference>
<evidence type="ECO:0000256" key="5">
    <source>
        <dbReference type="ARBA" id="ARBA00023052"/>
    </source>
</evidence>
<dbReference type="CDD" id="cd07035">
    <property type="entry name" value="TPP_PYR_POX_like"/>
    <property type="match status" value="1"/>
</dbReference>
<sequence>MGQITGGELILRCLAQEDIKTIFAVPDAGYNPVLGKLKDYGVRLVPPRHEAAAAHMADAMTRMTGRPAVCMSGAGPGTANLVSGIATAYAEGSPVVAITCNRRRPVIYPDRGGSFQYCNQVDLFKPVTKWNAVVNDWARIPELVQKAFRTATSCKPGPVQLDVPDDIFYATGDEDSVRVVSPKRYRVGYRLAANPELVEEAAQLLTKAKLPLLHAGGGVKHSKAAAVVCELAEYLGAVVSTSAGARGVVAEDHPQCFHCLSPAVREARKNADVVVVIGSQFGETEFRGQAPDWGKPEAQRVIQIDIDPERIGVSREVDIAIIGDARRVVADILERVRQLGPRRGPGARVESFRATQDLWIKELLSTAGDSPDSPVHPGAMAATVRRFFPRDSIMVLDGGNNGLYTAHYHHIFEPDCMLWTSKFGHLGTGIPYALGAKLACPDKLVYVVTGDSASGFNLMELETAKRENLPIVVIINCDYQWGMEAPGQIMEFGGPEFMVGVAHYPIRYDKIADAMDCHGEYVDNIADLEPALERAVASAKPSVIHVVTNKEANTWPPGLLEFARVYSGEQAAE</sequence>
<organism evidence="10 11">
    <name type="scientific">Abyssobacteria bacterium (strain SURF_5)</name>
    <dbReference type="NCBI Taxonomy" id="2093360"/>
    <lineage>
        <taxon>Bacteria</taxon>
        <taxon>Pseudomonadati</taxon>
        <taxon>Candidatus Hydrogenedentota</taxon>
        <taxon>Candidatus Abyssobacteria</taxon>
    </lineage>
</organism>
<dbReference type="GO" id="GO:0009099">
    <property type="term" value="P:L-valine biosynthetic process"/>
    <property type="evidence" value="ECO:0007669"/>
    <property type="project" value="TreeGrafter"/>
</dbReference>